<name>A0ACA9SW39_9GLOM</name>
<evidence type="ECO:0000313" key="1">
    <source>
        <dbReference type="EMBL" id="CAG8849912.1"/>
    </source>
</evidence>
<proteinExistence type="predicted"/>
<keyword evidence="2" id="KW-1185">Reference proteome</keyword>
<comment type="caution">
    <text evidence="1">The sequence shown here is derived from an EMBL/GenBank/DDBJ whole genome shotgun (WGS) entry which is preliminary data.</text>
</comment>
<evidence type="ECO:0000313" key="2">
    <source>
        <dbReference type="Proteomes" id="UP000789920"/>
    </source>
</evidence>
<feature type="non-terminal residue" evidence="1">
    <location>
        <position position="1"/>
    </location>
</feature>
<organism evidence="1 2">
    <name type="scientific">Racocetra persica</name>
    <dbReference type="NCBI Taxonomy" id="160502"/>
    <lineage>
        <taxon>Eukaryota</taxon>
        <taxon>Fungi</taxon>
        <taxon>Fungi incertae sedis</taxon>
        <taxon>Mucoromycota</taxon>
        <taxon>Glomeromycotina</taxon>
        <taxon>Glomeromycetes</taxon>
        <taxon>Diversisporales</taxon>
        <taxon>Gigasporaceae</taxon>
        <taxon>Racocetra</taxon>
    </lineage>
</organism>
<dbReference type="Proteomes" id="UP000789920">
    <property type="component" value="Unassembled WGS sequence"/>
</dbReference>
<sequence>TIEENPPKKSLQCTRYLRYNPYGIYTHYDLECAKKNGLKVYLMNESPNALIYEKNTRISGRDMFSKWGNILYNIKKEGRIAGKGILYEQRNGQNYSTHPQIKPFLLASARKRISEIVKPLGDQVKCIYTNGFIVAGKVELKTKIEMGMLKLEKRG</sequence>
<dbReference type="EMBL" id="CAJVQC010168012">
    <property type="protein sequence ID" value="CAG8849912.1"/>
    <property type="molecule type" value="Genomic_DNA"/>
</dbReference>
<gene>
    <name evidence="1" type="ORF">RPERSI_LOCUS35835</name>
</gene>
<reference evidence="1" key="1">
    <citation type="submission" date="2021-06" db="EMBL/GenBank/DDBJ databases">
        <authorList>
            <person name="Kallberg Y."/>
            <person name="Tangrot J."/>
            <person name="Rosling A."/>
        </authorList>
    </citation>
    <scope>NUCLEOTIDE SEQUENCE</scope>
    <source>
        <strain evidence="1">MA461A</strain>
    </source>
</reference>
<protein>
    <submittedName>
        <fullName evidence="1">30892_t:CDS:1</fullName>
    </submittedName>
</protein>
<feature type="non-terminal residue" evidence="1">
    <location>
        <position position="155"/>
    </location>
</feature>
<accession>A0ACA9SW39</accession>